<gene>
    <name evidence="1" type="ORF">ECRASSUSDP1_LOCUS23963</name>
</gene>
<reference evidence="1" key="1">
    <citation type="submission" date="2023-07" db="EMBL/GenBank/DDBJ databases">
        <authorList>
            <consortium name="AG Swart"/>
            <person name="Singh M."/>
            <person name="Singh A."/>
            <person name="Seah K."/>
            <person name="Emmerich C."/>
        </authorList>
    </citation>
    <scope>NUCLEOTIDE SEQUENCE</scope>
    <source>
        <strain evidence="1">DP1</strain>
    </source>
</reference>
<accession>A0AAD2D5X0</accession>
<name>A0AAD2D5X0_EUPCR</name>
<evidence type="ECO:0000313" key="1">
    <source>
        <dbReference type="EMBL" id="CAI2382489.1"/>
    </source>
</evidence>
<organism evidence="1 2">
    <name type="scientific">Euplotes crassus</name>
    <dbReference type="NCBI Taxonomy" id="5936"/>
    <lineage>
        <taxon>Eukaryota</taxon>
        <taxon>Sar</taxon>
        <taxon>Alveolata</taxon>
        <taxon>Ciliophora</taxon>
        <taxon>Intramacronucleata</taxon>
        <taxon>Spirotrichea</taxon>
        <taxon>Hypotrichia</taxon>
        <taxon>Euplotida</taxon>
        <taxon>Euplotidae</taxon>
        <taxon>Moneuplotes</taxon>
    </lineage>
</organism>
<sequence length="152" mass="17275">MFKSCCGKKVKKHKPYSQTKKVEAILKDISKANKSIQLITLLDPEKQIVAGYVQSLSTGISEDKVFDEMMKRILGFKDSCDSMAKQIGFDYSGEIYLKGKNSIVLLSPIEEYTLAFYFEMNELKVEFFDCEHFIATLDDFIVNLQKLMTGAA</sequence>
<dbReference type="Proteomes" id="UP001295684">
    <property type="component" value="Unassembled WGS sequence"/>
</dbReference>
<dbReference type="EMBL" id="CAMPGE010024668">
    <property type="protein sequence ID" value="CAI2382489.1"/>
    <property type="molecule type" value="Genomic_DNA"/>
</dbReference>
<proteinExistence type="predicted"/>
<comment type="caution">
    <text evidence="1">The sequence shown here is derived from an EMBL/GenBank/DDBJ whole genome shotgun (WGS) entry which is preliminary data.</text>
</comment>
<keyword evidence="2" id="KW-1185">Reference proteome</keyword>
<protein>
    <submittedName>
        <fullName evidence="1">Uncharacterized protein</fullName>
    </submittedName>
</protein>
<dbReference type="AlphaFoldDB" id="A0AAD2D5X0"/>
<evidence type="ECO:0000313" key="2">
    <source>
        <dbReference type="Proteomes" id="UP001295684"/>
    </source>
</evidence>